<evidence type="ECO:0000259" key="8">
    <source>
        <dbReference type="PROSITE" id="PS50253"/>
    </source>
</evidence>
<sequence length="196" mass="22479">MQHTQFLQPDQQPLQPLAMHPRKFIVWLFMVSIFMMFAGWTSAFLVARSEGDVLNIELPSLFTISTVLLVISSVTMHLAIRSARRDNLQGLKLFLGITLALGVVFLAAQWTGFARFMEMDIYFVGGTAVQSFMYVLPFMHGLHIIAGLIFVGLVLYRAYRFKVHSKNMLSLEMCATFWHFLDALWLYLFLFLTLNA</sequence>
<evidence type="ECO:0000256" key="4">
    <source>
        <dbReference type="ARBA" id="ARBA00022989"/>
    </source>
</evidence>
<reference evidence="9 10" key="1">
    <citation type="journal article" date="2013" name="Genome Announc.">
        <title>Draft Genome Sequence of Cesiribacter andamanensis Strain AMV16T, Isolated from a Soil Sample from a Mud Volcano in the Andaman Islands, India.</title>
        <authorList>
            <person name="Shivaji S."/>
            <person name="Ara S."/>
            <person name="Begum Z."/>
            <person name="Srinivas T.N."/>
            <person name="Singh A."/>
            <person name="Kumar Pinnaka A."/>
        </authorList>
    </citation>
    <scope>NUCLEOTIDE SEQUENCE [LARGE SCALE GENOMIC DNA]</scope>
    <source>
        <strain evidence="9 10">AMV16</strain>
    </source>
</reference>
<dbReference type="InterPro" id="IPR024791">
    <property type="entry name" value="Cyt_c/ubiquinol_Oxase_su3"/>
</dbReference>
<dbReference type="SUPFAM" id="SSF81452">
    <property type="entry name" value="Cytochrome c oxidase subunit III-like"/>
    <property type="match status" value="1"/>
</dbReference>
<feature type="transmembrane region" description="Helical" evidence="7">
    <location>
        <begin position="132"/>
        <end position="156"/>
    </location>
</feature>
<dbReference type="eggNOG" id="COG1845">
    <property type="taxonomic scope" value="Bacteria"/>
</dbReference>
<gene>
    <name evidence="9" type="primary">qoxC_2</name>
    <name evidence="9" type="ORF">ADICEAN_01824</name>
</gene>
<dbReference type="EC" id="1.10.3.-" evidence="9"/>
<feature type="transmembrane region" description="Helical" evidence="7">
    <location>
        <begin position="91"/>
        <end position="112"/>
    </location>
</feature>
<organism evidence="9 10">
    <name type="scientific">Cesiribacter andamanensis AMV16</name>
    <dbReference type="NCBI Taxonomy" id="1279009"/>
    <lineage>
        <taxon>Bacteria</taxon>
        <taxon>Pseudomonadati</taxon>
        <taxon>Bacteroidota</taxon>
        <taxon>Cytophagia</taxon>
        <taxon>Cytophagales</taxon>
        <taxon>Cesiribacteraceae</taxon>
        <taxon>Cesiribacter</taxon>
    </lineage>
</organism>
<dbReference type="EMBL" id="AODQ01000037">
    <property type="protein sequence ID" value="EMR03030.1"/>
    <property type="molecule type" value="Genomic_DNA"/>
</dbReference>
<protein>
    <submittedName>
        <fullName evidence="9">Quinol oxidase subunit 3</fullName>
        <ecNumber evidence="9">1.10.3.-</ecNumber>
    </submittedName>
</protein>
<comment type="caution">
    <text evidence="9">The sequence shown here is derived from an EMBL/GenBank/DDBJ whole genome shotgun (WGS) entry which is preliminary data.</text>
</comment>
<dbReference type="RefSeq" id="WP_009195220.1">
    <property type="nucleotide sequence ID" value="NZ_AODQ01000037.1"/>
</dbReference>
<dbReference type="PROSITE" id="PS50253">
    <property type="entry name" value="COX3"/>
    <property type="match status" value="1"/>
</dbReference>
<feature type="domain" description="Heme-copper oxidase subunit III family profile" evidence="8">
    <location>
        <begin position="23"/>
        <end position="196"/>
    </location>
</feature>
<keyword evidence="5 7" id="KW-0472">Membrane</keyword>
<evidence type="ECO:0000256" key="2">
    <source>
        <dbReference type="ARBA" id="ARBA00010581"/>
    </source>
</evidence>
<keyword evidence="9" id="KW-0560">Oxidoreductase</keyword>
<keyword evidence="10" id="KW-1185">Reference proteome</keyword>
<comment type="similarity">
    <text evidence="2 6">Belongs to the cytochrome c oxidase subunit 3 family.</text>
</comment>
<feature type="transmembrane region" description="Helical" evidence="7">
    <location>
        <begin position="177"/>
        <end position="194"/>
    </location>
</feature>
<comment type="subcellular location">
    <subcellularLocation>
        <location evidence="6">Cell membrane</location>
        <topology evidence="6">Multi-pass membrane protein</topology>
    </subcellularLocation>
    <subcellularLocation>
        <location evidence="1">Membrane</location>
        <topology evidence="1">Multi-pass membrane protein</topology>
    </subcellularLocation>
</comment>
<keyword evidence="4 7" id="KW-1133">Transmembrane helix</keyword>
<dbReference type="AlphaFoldDB" id="M7NMN1"/>
<feature type="transmembrane region" description="Helical" evidence="7">
    <location>
        <begin position="58"/>
        <end position="79"/>
    </location>
</feature>
<keyword evidence="3 6" id="KW-0812">Transmembrane</keyword>
<dbReference type="Proteomes" id="UP000011910">
    <property type="component" value="Unassembled WGS sequence"/>
</dbReference>
<evidence type="ECO:0000313" key="10">
    <source>
        <dbReference type="Proteomes" id="UP000011910"/>
    </source>
</evidence>
<evidence type="ECO:0000256" key="3">
    <source>
        <dbReference type="ARBA" id="ARBA00022692"/>
    </source>
</evidence>
<evidence type="ECO:0000313" key="9">
    <source>
        <dbReference type="EMBL" id="EMR03030.1"/>
    </source>
</evidence>
<dbReference type="STRING" id="1279009.ADICEAN_01824"/>
<evidence type="ECO:0000256" key="7">
    <source>
        <dbReference type="SAM" id="Phobius"/>
    </source>
</evidence>
<evidence type="ECO:0000256" key="1">
    <source>
        <dbReference type="ARBA" id="ARBA00004141"/>
    </source>
</evidence>
<dbReference type="GO" id="GO:0005886">
    <property type="term" value="C:plasma membrane"/>
    <property type="evidence" value="ECO:0007669"/>
    <property type="project" value="UniProtKB-SubCell"/>
</dbReference>
<dbReference type="PANTHER" id="PTHR11403">
    <property type="entry name" value="CYTOCHROME C OXIDASE SUBUNIT III"/>
    <property type="match status" value="1"/>
</dbReference>
<dbReference type="InterPro" id="IPR000298">
    <property type="entry name" value="Cyt_c_oxidase-like_su3"/>
</dbReference>
<proteinExistence type="inferred from homology"/>
<feature type="transmembrane region" description="Helical" evidence="7">
    <location>
        <begin position="24"/>
        <end position="46"/>
    </location>
</feature>
<dbReference type="GO" id="GO:0016491">
    <property type="term" value="F:oxidoreductase activity"/>
    <property type="evidence" value="ECO:0007669"/>
    <property type="project" value="UniProtKB-KW"/>
</dbReference>
<dbReference type="Gene3D" id="1.20.120.80">
    <property type="entry name" value="Cytochrome c oxidase, subunit III, four-helix bundle"/>
    <property type="match status" value="1"/>
</dbReference>
<dbReference type="InterPro" id="IPR035973">
    <property type="entry name" value="Cyt_c_oxidase_su3-like_sf"/>
</dbReference>
<evidence type="ECO:0000256" key="6">
    <source>
        <dbReference type="RuleBase" id="RU003376"/>
    </source>
</evidence>
<dbReference type="GO" id="GO:0019646">
    <property type="term" value="P:aerobic electron transport chain"/>
    <property type="evidence" value="ECO:0007669"/>
    <property type="project" value="InterPro"/>
</dbReference>
<dbReference type="GO" id="GO:0004129">
    <property type="term" value="F:cytochrome-c oxidase activity"/>
    <property type="evidence" value="ECO:0007669"/>
    <property type="project" value="InterPro"/>
</dbReference>
<name>M7NMN1_9BACT</name>
<dbReference type="OrthoDB" id="679789at2"/>
<dbReference type="Pfam" id="PF00510">
    <property type="entry name" value="COX3"/>
    <property type="match status" value="1"/>
</dbReference>
<dbReference type="PATRIC" id="fig|1279009.4.peg.1853"/>
<evidence type="ECO:0000256" key="5">
    <source>
        <dbReference type="ARBA" id="ARBA00023136"/>
    </source>
</evidence>
<dbReference type="PANTHER" id="PTHR11403:SF10">
    <property type="entry name" value="CYTOCHROME C OXIDASE"/>
    <property type="match status" value="1"/>
</dbReference>
<dbReference type="InterPro" id="IPR013833">
    <property type="entry name" value="Cyt_c_oxidase_su3_a-hlx"/>
</dbReference>
<accession>M7NMN1</accession>